<comment type="caution">
    <text evidence="2">The sequence shown here is derived from an EMBL/GenBank/DDBJ whole genome shotgun (WGS) entry which is preliminary data.</text>
</comment>
<proteinExistence type="predicted"/>
<keyword evidence="1" id="KW-0175">Coiled coil</keyword>
<dbReference type="AlphaFoldDB" id="A0A177B9M6"/>
<name>A0A177B9M6_9BILA</name>
<evidence type="ECO:0000313" key="2">
    <source>
        <dbReference type="EMBL" id="OAF70946.1"/>
    </source>
</evidence>
<gene>
    <name evidence="2" type="ORF">A3Q56_01313</name>
</gene>
<feature type="coiled-coil region" evidence="1">
    <location>
        <begin position="305"/>
        <end position="332"/>
    </location>
</feature>
<evidence type="ECO:0000256" key="1">
    <source>
        <dbReference type="SAM" id="Coils"/>
    </source>
</evidence>
<feature type="coiled-coil region" evidence="1">
    <location>
        <begin position="597"/>
        <end position="669"/>
    </location>
</feature>
<evidence type="ECO:0008006" key="4">
    <source>
        <dbReference type="Google" id="ProtNLM"/>
    </source>
</evidence>
<protein>
    <recommendedName>
        <fullName evidence="4">Fas-binding factor 1</fullName>
    </recommendedName>
</protein>
<feature type="coiled-coil region" evidence="1">
    <location>
        <begin position="434"/>
        <end position="493"/>
    </location>
</feature>
<reference evidence="2 3" key="1">
    <citation type="submission" date="2016-04" db="EMBL/GenBank/DDBJ databases">
        <title>The genome of Intoshia linei affirms orthonectids as highly simplified spiralians.</title>
        <authorList>
            <person name="Mikhailov K.V."/>
            <person name="Slusarev G.S."/>
            <person name="Nikitin M.A."/>
            <person name="Logacheva M.D."/>
            <person name="Penin A."/>
            <person name="Aleoshin V."/>
            <person name="Panchin Y.V."/>
        </authorList>
    </citation>
    <scope>NUCLEOTIDE SEQUENCE [LARGE SCALE GENOMIC DNA]</scope>
    <source>
        <strain evidence="2">Intl2013</strain>
        <tissue evidence="2">Whole animal</tissue>
    </source>
</reference>
<sequence>MERNIKSAVKITKTQQYTFIRKKLIILKLDKSFDLSDNNSLNDIFEDDDWLNFDDEKITQDKKPLNEPNVPVNLNQNINSKLKNTQDSHIKDSLTKKSIIEPKLNKNFEFENKKIKEINQAPSNSVLKNDDFLSNEYNFVDNNNTVNHEIKFNVDDDEFFQSTLNALNKDKPKNNDNFKITKNEPHTLQKSTIKSKPVKNIDDDDELNAILGIGSLTKASQKIEKINDYNFEIDKKEQKGVIVNDQLDGKKSNQNLSETSVSEIIKFSQQNFDEQRDILNDLSRKRIEFIESIYREQESIHIDTIEKLKNLIQNKNQEIINLNESKKLINENLENYFNKEKSDKIIQIRQEFSQEIELIKDFYSKKIECLTLTENNDLTLVSASNCLEKNTNMLEQLYNIISQKSENLTIEEKKQVESRDKIFKLYENNFEKLSETFKKEKSEWTENMNNLKQELTKTIILMNEEKFKCQQKQSNFEMDLENLDNKKKQMDNEFVKQCEFLSNEKNKILVLQKDNFQNLNAEKIKFDEYKMEFETKQRISINESQKLHELSNQKHAEVEGLLKSLYKEKESLIQRESHISFEKNRLEIKQSMVSQNIQKLKIEQELHSRKVAEIEKKCIDLENMSIEITNLKQRNVDCSAENKNKQNELKLLENQLKKWESQLISKENLLNEKYCNIEKRESCLNSDIKNSICINCHRPNNENVIAPRFFEKSQSFEKNISYTIDTFDQIIQLKNDIDSKNNEYHDTNKEDIFLKSLH</sequence>
<organism evidence="2 3">
    <name type="scientific">Intoshia linei</name>
    <dbReference type="NCBI Taxonomy" id="1819745"/>
    <lineage>
        <taxon>Eukaryota</taxon>
        <taxon>Metazoa</taxon>
        <taxon>Spiralia</taxon>
        <taxon>Lophotrochozoa</taxon>
        <taxon>Mesozoa</taxon>
        <taxon>Orthonectida</taxon>
        <taxon>Rhopaluridae</taxon>
        <taxon>Intoshia</taxon>
    </lineage>
</organism>
<keyword evidence="3" id="KW-1185">Reference proteome</keyword>
<dbReference type="EMBL" id="LWCA01000096">
    <property type="protein sequence ID" value="OAF70946.1"/>
    <property type="molecule type" value="Genomic_DNA"/>
</dbReference>
<dbReference type="Proteomes" id="UP000078046">
    <property type="component" value="Unassembled WGS sequence"/>
</dbReference>
<accession>A0A177B9M6</accession>
<evidence type="ECO:0000313" key="3">
    <source>
        <dbReference type="Proteomes" id="UP000078046"/>
    </source>
</evidence>